<organism evidence="1 2">
    <name type="scientific">Gigaspora rosea</name>
    <dbReference type="NCBI Taxonomy" id="44941"/>
    <lineage>
        <taxon>Eukaryota</taxon>
        <taxon>Fungi</taxon>
        <taxon>Fungi incertae sedis</taxon>
        <taxon>Mucoromycota</taxon>
        <taxon>Glomeromycotina</taxon>
        <taxon>Glomeromycetes</taxon>
        <taxon>Diversisporales</taxon>
        <taxon>Gigasporaceae</taxon>
        <taxon>Gigaspora</taxon>
    </lineage>
</organism>
<comment type="caution">
    <text evidence="1">The sequence shown here is derived from an EMBL/GenBank/DDBJ whole genome shotgun (WGS) entry which is preliminary data.</text>
</comment>
<dbReference type="AlphaFoldDB" id="A0A397W7Y1"/>
<reference evidence="1 2" key="1">
    <citation type="submission" date="2018-06" db="EMBL/GenBank/DDBJ databases">
        <title>Comparative genomics reveals the genomic features of Rhizophagus irregularis, R. cerebriforme, R. diaphanum and Gigaspora rosea, and their symbiotic lifestyle signature.</title>
        <authorList>
            <person name="Morin E."/>
            <person name="San Clemente H."/>
            <person name="Chen E.C.H."/>
            <person name="De La Providencia I."/>
            <person name="Hainaut M."/>
            <person name="Kuo A."/>
            <person name="Kohler A."/>
            <person name="Murat C."/>
            <person name="Tang N."/>
            <person name="Roy S."/>
            <person name="Loubradou J."/>
            <person name="Henrissat B."/>
            <person name="Grigoriev I.V."/>
            <person name="Corradi N."/>
            <person name="Roux C."/>
            <person name="Martin F.M."/>
        </authorList>
    </citation>
    <scope>NUCLEOTIDE SEQUENCE [LARGE SCALE GENOMIC DNA]</scope>
    <source>
        <strain evidence="1 2">DAOM 194757</strain>
    </source>
</reference>
<name>A0A397W7Y1_9GLOM</name>
<proteinExistence type="predicted"/>
<protein>
    <submittedName>
        <fullName evidence="1">Uncharacterized protein</fullName>
    </submittedName>
</protein>
<gene>
    <name evidence="1" type="ORF">C2G38_2157943</name>
</gene>
<evidence type="ECO:0000313" key="1">
    <source>
        <dbReference type="EMBL" id="RIB28423.1"/>
    </source>
</evidence>
<dbReference type="Proteomes" id="UP000266673">
    <property type="component" value="Unassembled WGS sequence"/>
</dbReference>
<accession>A0A397W7Y1</accession>
<evidence type="ECO:0000313" key="2">
    <source>
        <dbReference type="Proteomes" id="UP000266673"/>
    </source>
</evidence>
<dbReference type="EMBL" id="QKWP01000066">
    <property type="protein sequence ID" value="RIB28423.1"/>
    <property type="molecule type" value="Genomic_DNA"/>
</dbReference>
<dbReference type="OrthoDB" id="2434149at2759"/>
<sequence length="686" mass="78138">MIKLFSLSYSQKLGDSDQNTPPLIADIKTYDDGTILVHVIRNESIQTDDFREIDPNLKLDPINYCLLKSDSTEYKINRLNNIVIYLNDTKKNNTNVLHNLVNPITVYPLQKPFILVTYVKTKISFDPTTYEECGEVIDWDGISRSKLCFDFGVWINSSIQLNANKKLGFLRCALNSSYAWQMRQYSIDDSGKLTHLTNLGEIYNVANLLYSQCSLVTIVSTVDNGYLAIFNYTGKSYNDNSLSPLGGLFAIFINYSQTSYNKTQDNYDDDINYIYQITQPNIIINSVYCDVSGRFIICMVSIISNNATGYVQIYLKSSGNVIKLLTNVTNQTQQGLRAKTMPFGGYILGVTAYDDNDNNTYHYIYTYDDYNVQIPLKLPGPFLTNYFGVNTITQNNTFLLASPYTNDNISWSLLTISLPSVNDDHGYDNIMINKTIPSINAIVNSSIFFFSISFNYPIVLSATTSNITIYKTSDNSIRQRISTMHGFCNISPDEHTVSIFVLSTTFNEYGEQYFVTMNNNFVKYKFGNEPLKGIHDGIWILKTDMPNNPNNQKRYSDKDTYGLVRLTQGASLKFLDFQTNQSAYIDSLLNELAKKVPINRSRLSSNNQFQNVASYQIIIPIIVYAANNEFERSSLELSFDLSILITSKNMNAFSFGVTNDLDQNYGFRILRRFIIPFKNAEKLNKY</sequence>
<keyword evidence="2" id="KW-1185">Reference proteome</keyword>